<evidence type="ECO:0000259" key="2">
    <source>
        <dbReference type="Pfam" id="PF05170"/>
    </source>
</evidence>
<comment type="caution">
    <text evidence="3">The sequence shown here is derived from an EMBL/GenBank/DDBJ whole genome shotgun (WGS) entry which is preliminary data.</text>
</comment>
<dbReference type="RefSeq" id="WP_289411170.1">
    <property type="nucleotide sequence ID" value="NZ_JAUCDY010000011.1"/>
</dbReference>
<proteinExistence type="predicted"/>
<evidence type="ECO:0000313" key="3">
    <source>
        <dbReference type="EMBL" id="MDM7858458.1"/>
    </source>
</evidence>
<name>A0ABT7SQJ0_9GAMM</name>
<feature type="region of interest" description="Disordered" evidence="1">
    <location>
        <begin position="123"/>
        <end position="155"/>
    </location>
</feature>
<feature type="compositionally biased region" description="Low complexity" evidence="1">
    <location>
        <begin position="138"/>
        <end position="147"/>
    </location>
</feature>
<evidence type="ECO:0000256" key="1">
    <source>
        <dbReference type="SAM" id="MobiDB-lite"/>
    </source>
</evidence>
<feature type="region of interest" description="Disordered" evidence="1">
    <location>
        <begin position="393"/>
        <end position="427"/>
    </location>
</feature>
<evidence type="ECO:0000313" key="4">
    <source>
        <dbReference type="Proteomes" id="UP001241056"/>
    </source>
</evidence>
<dbReference type="Proteomes" id="UP001241056">
    <property type="component" value="Unassembled WGS sequence"/>
</dbReference>
<reference evidence="3 4" key="1">
    <citation type="submission" date="2023-06" db="EMBL/GenBank/DDBJ databases">
        <title>Thiopseudomonas sp. CY1220 draft genome sequence.</title>
        <authorList>
            <person name="Zhao G."/>
            <person name="An M."/>
        </authorList>
    </citation>
    <scope>NUCLEOTIDE SEQUENCE [LARGE SCALE GENOMIC DNA]</scope>
    <source>
        <strain evidence="3 4">CY1220</strain>
    </source>
</reference>
<feature type="compositionally biased region" description="Low complexity" evidence="1">
    <location>
        <begin position="393"/>
        <end position="415"/>
    </location>
</feature>
<dbReference type="InterPro" id="IPR007844">
    <property type="entry name" value="AsmA"/>
</dbReference>
<organism evidence="3 4">
    <name type="scientific">Thiopseudomonas acetoxidans</name>
    <dbReference type="NCBI Taxonomy" id="3041622"/>
    <lineage>
        <taxon>Bacteria</taxon>
        <taxon>Pseudomonadati</taxon>
        <taxon>Pseudomonadota</taxon>
        <taxon>Gammaproteobacteria</taxon>
        <taxon>Pseudomonadales</taxon>
        <taxon>Pseudomonadaceae</taxon>
        <taxon>Thiopseudomonas</taxon>
    </lineage>
</organism>
<dbReference type="PANTHER" id="PTHR30441:SF4">
    <property type="entry name" value="PROTEIN ASMA"/>
    <property type="match status" value="1"/>
</dbReference>
<dbReference type="InterPro" id="IPR052894">
    <property type="entry name" value="AsmA-related"/>
</dbReference>
<protein>
    <submittedName>
        <fullName evidence="3">AsmA family protein</fullName>
    </submittedName>
</protein>
<keyword evidence="4" id="KW-1185">Reference proteome</keyword>
<dbReference type="EMBL" id="JAUCDY010000011">
    <property type="protein sequence ID" value="MDM7858458.1"/>
    <property type="molecule type" value="Genomic_DNA"/>
</dbReference>
<accession>A0ABT7SQJ0</accession>
<gene>
    <name evidence="3" type="ORF">QEZ41_09255</name>
</gene>
<sequence length="725" mass="78948">MKSVSKVLGLFLVGLLLLIVAAGFAITHLFDPNDYKDEIRQLVRDKAELELHLNGEIGWSLFPWLGLEVTDVQVAQLATPEQPFADVRLLALSVRVMPLLRKEIQMSDIRVDGLSLNLHRDKKGLSNWEPQPAKQEQKSSTTEQSQTKPEDTATANSSLKLDIDSLIVNSARIDYKDEQAKQHFTLENVQITTGAISTDKDIPLKISGFMANAEPLIRARIEMSALASLDFELQRYQVKDLKMAGEFAGEPLNGKSANFTVRGNMLLDQSAQIAVIDQLKISLNQLKAMTDLRIEQLDKEPQIQGKLSVATVNLREFLPSVGIDLPETQNSKALTNFEFSSAVKGTTQTISFNDANIKLDETSFTGSFGSKNLAKGAIFAILDGDKINVDDYLPPSTAPKTSATSSSKSSGSGNNPLPPSPTENPWSTAEVLPLADLRELNLDTQLKLKEATFNKLPLRNLNINAQTNQGALTLKEFSTNLYDGSISSNATVNAKTDNPQITLNTEIKNIPIEKLLAAFEQEAPLEGKIILSGKFNTQGNSERAWVANLNGASNFKVSDGKLTTINVDQYLCTAIATLNRKQLTQNFTGNTTQFNALNGSVSIKNGRAHNPDLTINIPGLNVKGTGSLDLNLLGLDYKIGATLLGDSREMPDPACAINERYVGLELPIRCRGPLTGDAPNCQLDQDGLGKIAAKLAGSKLTEKLDKKLGEKVSPDLKDALKGLFR</sequence>
<dbReference type="PANTHER" id="PTHR30441">
    <property type="entry name" value="DUF748 DOMAIN-CONTAINING PROTEIN"/>
    <property type="match status" value="1"/>
</dbReference>
<feature type="domain" description="AsmA" evidence="2">
    <location>
        <begin position="1"/>
        <end position="612"/>
    </location>
</feature>
<dbReference type="Pfam" id="PF05170">
    <property type="entry name" value="AsmA"/>
    <property type="match status" value="1"/>
</dbReference>